<dbReference type="InterPro" id="IPR029062">
    <property type="entry name" value="Class_I_gatase-like"/>
</dbReference>
<gene>
    <name evidence="2" type="ORF">HD594_001197</name>
</gene>
<dbReference type="EMBL" id="JACHML010000001">
    <property type="protein sequence ID" value="MBB6390884.1"/>
    <property type="molecule type" value="Genomic_DNA"/>
</dbReference>
<evidence type="ECO:0000313" key="2">
    <source>
        <dbReference type="EMBL" id="MBB6390884.1"/>
    </source>
</evidence>
<dbReference type="PANTHER" id="PTHR40469:SF2">
    <property type="entry name" value="GALACTOSE-BINDING DOMAIN-LIKE SUPERFAMILY PROTEIN"/>
    <property type="match status" value="1"/>
</dbReference>
<keyword evidence="3" id="KW-1185">Reference proteome</keyword>
<dbReference type="Proteomes" id="UP000537775">
    <property type="component" value="Unassembled WGS sequence"/>
</dbReference>
<feature type="domain" description="ThuA-like" evidence="1">
    <location>
        <begin position="22"/>
        <end position="220"/>
    </location>
</feature>
<dbReference type="PANTHER" id="PTHR40469">
    <property type="entry name" value="SECRETED GLYCOSYL HYDROLASE"/>
    <property type="match status" value="1"/>
</dbReference>
<keyword evidence="2" id="KW-0808">Transferase</keyword>
<organism evidence="2 3">
    <name type="scientific">Microbacterium thalassium</name>
    <dbReference type="NCBI Taxonomy" id="362649"/>
    <lineage>
        <taxon>Bacteria</taxon>
        <taxon>Bacillati</taxon>
        <taxon>Actinomycetota</taxon>
        <taxon>Actinomycetes</taxon>
        <taxon>Micrococcales</taxon>
        <taxon>Microbacteriaceae</taxon>
        <taxon>Microbacterium</taxon>
    </lineage>
</organism>
<comment type="caution">
    <text evidence="2">The sequence shown here is derived from an EMBL/GenBank/DDBJ whole genome shotgun (WGS) entry which is preliminary data.</text>
</comment>
<dbReference type="GO" id="GO:0016740">
    <property type="term" value="F:transferase activity"/>
    <property type="evidence" value="ECO:0007669"/>
    <property type="project" value="UniProtKB-KW"/>
</dbReference>
<reference evidence="2 3" key="1">
    <citation type="submission" date="2020-08" db="EMBL/GenBank/DDBJ databases">
        <title>Sequencing the genomes of 1000 actinobacteria strains.</title>
        <authorList>
            <person name="Klenk H.-P."/>
        </authorList>
    </citation>
    <scope>NUCLEOTIDE SEQUENCE [LARGE SCALE GENOMIC DNA]</scope>
    <source>
        <strain evidence="2 3">DSM 12511</strain>
    </source>
</reference>
<accession>A0A7X0FNW8</accession>
<dbReference type="Pfam" id="PF06283">
    <property type="entry name" value="ThuA"/>
    <property type="match status" value="1"/>
</dbReference>
<proteinExistence type="predicted"/>
<dbReference type="Gene3D" id="3.40.50.880">
    <property type="match status" value="1"/>
</dbReference>
<dbReference type="AlphaFoldDB" id="A0A7X0FNW8"/>
<protein>
    <submittedName>
        <fullName evidence="2">Type 1 glutamine amidotransferase</fullName>
    </submittedName>
</protein>
<name>A0A7X0FNW8_9MICO</name>
<dbReference type="SUPFAM" id="SSF52317">
    <property type="entry name" value="Class I glutamine amidotransferase-like"/>
    <property type="match status" value="1"/>
</dbReference>
<sequence>MPCAVIAVGTGRYADPWHPFTATGDAVAALLRTDGWDVSIDADVDHALTVLAGADLLVVNAGDPWRSAPGDPAPLRRAEAAATRCLDDAVARGTGILALHAATATLRDYPRFREAIGGEWVEGTSWHPPIGEATVPVDDPSHPVTSGLATVTVFDELYTDVVVDPGAHVLVSHELEGRRHPLVWTREHPTRAVVCALGHDERAYASPDLQRLVRQAARWAGRAGDA</sequence>
<evidence type="ECO:0000313" key="3">
    <source>
        <dbReference type="Proteomes" id="UP000537775"/>
    </source>
</evidence>
<keyword evidence="2" id="KW-0315">Glutamine amidotransferase</keyword>
<dbReference type="RefSeq" id="WP_246413885.1">
    <property type="nucleotide sequence ID" value="NZ_BAAAJR010000003.1"/>
</dbReference>
<dbReference type="InterPro" id="IPR029010">
    <property type="entry name" value="ThuA-like"/>
</dbReference>
<evidence type="ECO:0000259" key="1">
    <source>
        <dbReference type="Pfam" id="PF06283"/>
    </source>
</evidence>